<dbReference type="Proteomes" id="UP000270988">
    <property type="component" value="Chromosome"/>
</dbReference>
<dbReference type="RefSeq" id="WP_141121510.1">
    <property type="nucleotide sequence ID" value="NZ_LR134521.1"/>
</dbReference>
<dbReference type="GO" id="GO:0005886">
    <property type="term" value="C:plasma membrane"/>
    <property type="evidence" value="ECO:0007669"/>
    <property type="project" value="UniProtKB-SubCell"/>
</dbReference>
<evidence type="ECO:0000256" key="1">
    <source>
        <dbReference type="ARBA" id="ARBA00004651"/>
    </source>
</evidence>
<reference evidence="9 10" key="1">
    <citation type="submission" date="2018-12" db="EMBL/GenBank/DDBJ databases">
        <authorList>
            <consortium name="Pathogen Informatics"/>
        </authorList>
    </citation>
    <scope>NUCLEOTIDE SEQUENCE [LARGE SCALE GENOMIC DNA]</scope>
    <source>
        <strain evidence="9 10">NCTC10918</strain>
    </source>
</reference>
<gene>
    <name evidence="9" type="primary">ebrB</name>
    <name evidence="9" type="ORF">NCTC10918_02242</name>
</gene>
<name>A0A3S5C1T0_9MICC</name>
<feature type="transmembrane region" description="Helical" evidence="8">
    <location>
        <begin position="30"/>
        <end position="52"/>
    </location>
</feature>
<accession>A0A3S5C1T0</accession>
<dbReference type="InterPro" id="IPR000390">
    <property type="entry name" value="Small_drug/metabolite_transptr"/>
</dbReference>
<keyword evidence="6 8" id="KW-0472">Membrane</keyword>
<keyword evidence="4 7" id="KW-0812">Transmembrane</keyword>
<feature type="transmembrane region" description="Helical" evidence="8">
    <location>
        <begin position="6"/>
        <end position="23"/>
    </location>
</feature>
<dbReference type="EMBL" id="LR134521">
    <property type="protein sequence ID" value="VEJ30950.1"/>
    <property type="molecule type" value="Genomic_DNA"/>
</dbReference>
<dbReference type="AlphaFoldDB" id="A0A3S5C1T0"/>
<evidence type="ECO:0000313" key="10">
    <source>
        <dbReference type="Proteomes" id="UP000270988"/>
    </source>
</evidence>
<evidence type="ECO:0000256" key="3">
    <source>
        <dbReference type="ARBA" id="ARBA00022475"/>
    </source>
</evidence>
<feature type="transmembrane region" description="Helical" evidence="8">
    <location>
        <begin position="86"/>
        <end position="107"/>
    </location>
</feature>
<keyword evidence="5 8" id="KW-1133">Transmembrane helix</keyword>
<keyword evidence="3" id="KW-1003">Cell membrane</keyword>
<proteinExistence type="inferred from homology"/>
<evidence type="ECO:0000313" key="9">
    <source>
        <dbReference type="EMBL" id="VEJ30950.1"/>
    </source>
</evidence>
<organism evidence="9 10">
    <name type="scientific">Rothia dentocariosa</name>
    <dbReference type="NCBI Taxonomy" id="2047"/>
    <lineage>
        <taxon>Bacteria</taxon>
        <taxon>Bacillati</taxon>
        <taxon>Actinomycetota</taxon>
        <taxon>Actinomycetes</taxon>
        <taxon>Micrococcales</taxon>
        <taxon>Micrococcaceae</taxon>
        <taxon>Rothia</taxon>
    </lineage>
</organism>
<keyword evidence="2" id="KW-0813">Transport</keyword>
<evidence type="ECO:0000256" key="8">
    <source>
        <dbReference type="SAM" id="Phobius"/>
    </source>
</evidence>
<evidence type="ECO:0000256" key="6">
    <source>
        <dbReference type="ARBA" id="ARBA00023136"/>
    </source>
</evidence>
<dbReference type="Gene3D" id="1.10.3730.20">
    <property type="match status" value="1"/>
</dbReference>
<dbReference type="PANTHER" id="PTHR30561:SF1">
    <property type="entry name" value="MULTIDRUG TRANSPORTER EMRE"/>
    <property type="match status" value="1"/>
</dbReference>
<dbReference type="GO" id="GO:0022857">
    <property type="term" value="F:transmembrane transporter activity"/>
    <property type="evidence" value="ECO:0007669"/>
    <property type="project" value="InterPro"/>
</dbReference>
<evidence type="ECO:0000256" key="7">
    <source>
        <dbReference type="RuleBase" id="RU003942"/>
    </source>
</evidence>
<comment type="subcellular location">
    <subcellularLocation>
        <location evidence="1 7">Cell membrane</location>
        <topology evidence="1 7">Multi-pass membrane protein</topology>
    </subcellularLocation>
</comment>
<dbReference type="SUPFAM" id="SSF103481">
    <property type="entry name" value="Multidrug resistance efflux transporter EmrE"/>
    <property type="match status" value="1"/>
</dbReference>
<comment type="similarity">
    <text evidence="7">Belongs to the drug/metabolite transporter (DMT) superfamily. Small multidrug resistance (SMR) (TC 2.A.7.1) family.</text>
</comment>
<dbReference type="InterPro" id="IPR045324">
    <property type="entry name" value="Small_multidrug_res"/>
</dbReference>
<dbReference type="PANTHER" id="PTHR30561">
    <property type="entry name" value="SMR FAMILY PROTON-DEPENDENT DRUG EFFLUX TRANSPORTER SUGE"/>
    <property type="match status" value="1"/>
</dbReference>
<dbReference type="Pfam" id="PF00893">
    <property type="entry name" value="Multi_Drug_Res"/>
    <property type="match status" value="1"/>
</dbReference>
<evidence type="ECO:0000256" key="2">
    <source>
        <dbReference type="ARBA" id="ARBA00022448"/>
    </source>
</evidence>
<dbReference type="InterPro" id="IPR037185">
    <property type="entry name" value="EmrE-like"/>
</dbReference>
<evidence type="ECO:0000256" key="4">
    <source>
        <dbReference type="ARBA" id="ARBA00022692"/>
    </source>
</evidence>
<evidence type="ECO:0000256" key="5">
    <source>
        <dbReference type="ARBA" id="ARBA00022989"/>
    </source>
</evidence>
<protein>
    <submittedName>
        <fullName evidence="9">Multidrug resistance protein EbrB</fullName>
    </submittedName>
</protein>
<sequence length="108" mass="11684">MSWVFLSVAILSEVIATVFLKIATDSRRKVFYGIVGIGYIVAFAFLSASLYVGMQLAVAYGVWTAGGVVLTAIASCLFFKEKITITMVFGIFLISVGVFLIEVSGNFH</sequence>
<feature type="transmembrane region" description="Helical" evidence="8">
    <location>
        <begin position="58"/>
        <end position="79"/>
    </location>
</feature>